<gene>
    <name evidence="2" type="ORF">WMSIL1_LOCUS7870</name>
</gene>
<evidence type="ECO:0000259" key="1">
    <source>
        <dbReference type="PROSITE" id="PS50003"/>
    </source>
</evidence>
<accession>A0A564YMT7</accession>
<dbReference type="PROSITE" id="PS50003">
    <property type="entry name" value="PH_DOMAIN"/>
    <property type="match status" value="1"/>
</dbReference>
<dbReference type="InterPro" id="IPR011993">
    <property type="entry name" value="PH-like_dom_sf"/>
</dbReference>
<feature type="non-terminal residue" evidence="2">
    <location>
        <position position="1"/>
    </location>
</feature>
<sequence>FYKSPEDFTPIASLPLLGYRLESARPSSATVATSGNADAQLLHKSDVLQLTYKSHVYYFRTDTPVSYERWHSALSSALNPLSYENK</sequence>
<dbReference type="EMBL" id="CABIJS010000299">
    <property type="protein sequence ID" value="VUZ48575.1"/>
    <property type="molecule type" value="Genomic_DNA"/>
</dbReference>
<evidence type="ECO:0000313" key="3">
    <source>
        <dbReference type="Proteomes" id="UP000321570"/>
    </source>
</evidence>
<protein>
    <recommendedName>
        <fullName evidence="1">PH domain-containing protein</fullName>
    </recommendedName>
</protein>
<name>A0A564YMT7_HYMDI</name>
<reference evidence="2 3" key="1">
    <citation type="submission" date="2019-07" db="EMBL/GenBank/DDBJ databases">
        <authorList>
            <person name="Jastrzebski P J."/>
            <person name="Paukszto L."/>
            <person name="Jastrzebski P J."/>
        </authorList>
    </citation>
    <scope>NUCLEOTIDE SEQUENCE [LARGE SCALE GENOMIC DNA]</scope>
    <source>
        <strain evidence="2 3">WMS-il1</strain>
    </source>
</reference>
<keyword evidence="3" id="KW-1185">Reference proteome</keyword>
<proteinExistence type="predicted"/>
<organism evidence="2 3">
    <name type="scientific">Hymenolepis diminuta</name>
    <name type="common">Rat tapeworm</name>
    <dbReference type="NCBI Taxonomy" id="6216"/>
    <lineage>
        <taxon>Eukaryota</taxon>
        <taxon>Metazoa</taxon>
        <taxon>Spiralia</taxon>
        <taxon>Lophotrochozoa</taxon>
        <taxon>Platyhelminthes</taxon>
        <taxon>Cestoda</taxon>
        <taxon>Eucestoda</taxon>
        <taxon>Cyclophyllidea</taxon>
        <taxon>Hymenolepididae</taxon>
        <taxon>Hymenolepis</taxon>
    </lineage>
</organism>
<dbReference type="AlphaFoldDB" id="A0A564YMT7"/>
<dbReference type="Gene3D" id="2.30.29.30">
    <property type="entry name" value="Pleckstrin-homology domain (PH domain)/Phosphotyrosine-binding domain (PTB)"/>
    <property type="match status" value="1"/>
</dbReference>
<dbReference type="SUPFAM" id="SSF50729">
    <property type="entry name" value="PH domain-like"/>
    <property type="match status" value="1"/>
</dbReference>
<evidence type="ECO:0000313" key="2">
    <source>
        <dbReference type="EMBL" id="VUZ48575.1"/>
    </source>
</evidence>
<dbReference type="InterPro" id="IPR001849">
    <property type="entry name" value="PH_domain"/>
</dbReference>
<feature type="domain" description="PH" evidence="1">
    <location>
        <begin position="1"/>
        <end position="79"/>
    </location>
</feature>
<dbReference type="Proteomes" id="UP000321570">
    <property type="component" value="Unassembled WGS sequence"/>
</dbReference>